<dbReference type="PROSITE" id="PS50932">
    <property type="entry name" value="HTH_LACI_2"/>
    <property type="match status" value="1"/>
</dbReference>
<keyword evidence="3" id="KW-0804">Transcription</keyword>
<accession>A0A2T0WU52</accession>
<feature type="domain" description="HTH lacI-type" evidence="4">
    <location>
        <begin position="3"/>
        <end position="57"/>
    </location>
</feature>
<evidence type="ECO:0000256" key="2">
    <source>
        <dbReference type="ARBA" id="ARBA00023125"/>
    </source>
</evidence>
<dbReference type="SUPFAM" id="SSF53822">
    <property type="entry name" value="Periplasmic binding protein-like I"/>
    <property type="match status" value="1"/>
</dbReference>
<evidence type="ECO:0000256" key="1">
    <source>
        <dbReference type="ARBA" id="ARBA00023015"/>
    </source>
</evidence>
<dbReference type="OrthoDB" id="8433438at2"/>
<evidence type="ECO:0000259" key="4">
    <source>
        <dbReference type="PROSITE" id="PS50932"/>
    </source>
</evidence>
<dbReference type="Pfam" id="PF13377">
    <property type="entry name" value="Peripla_BP_3"/>
    <property type="match status" value="1"/>
</dbReference>
<dbReference type="GO" id="GO:0003700">
    <property type="term" value="F:DNA-binding transcription factor activity"/>
    <property type="evidence" value="ECO:0007669"/>
    <property type="project" value="TreeGrafter"/>
</dbReference>
<dbReference type="PANTHER" id="PTHR30146:SF109">
    <property type="entry name" value="HTH-TYPE TRANSCRIPTIONAL REGULATOR GALS"/>
    <property type="match status" value="1"/>
</dbReference>
<dbReference type="AlphaFoldDB" id="A0A2T0WU52"/>
<reference evidence="5 6" key="1">
    <citation type="submission" date="2018-03" db="EMBL/GenBank/DDBJ databases">
        <title>Genomic Encyclopedia of Archaeal and Bacterial Type Strains, Phase II (KMG-II): from individual species to whole genera.</title>
        <authorList>
            <person name="Goeker M."/>
        </authorList>
    </citation>
    <scope>NUCLEOTIDE SEQUENCE [LARGE SCALE GENOMIC DNA]</scope>
    <source>
        <strain evidence="5 6">DSM 100212</strain>
    </source>
</reference>
<dbReference type="Gene3D" id="1.10.260.40">
    <property type="entry name" value="lambda repressor-like DNA-binding domains"/>
    <property type="match status" value="1"/>
</dbReference>
<dbReference type="SUPFAM" id="SSF47413">
    <property type="entry name" value="lambda repressor-like DNA-binding domains"/>
    <property type="match status" value="1"/>
</dbReference>
<dbReference type="RefSeq" id="WP_106264038.1">
    <property type="nucleotide sequence ID" value="NZ_PVTQ01000005.1"/>
</dbReference>
<dbReference type="PANTHER" id="PTHR30146">
    <property type="entry name" value="LACI-RELATED TRANSCRIPTIONAL REPRESSOR"/>
    <property type="match status" value="1"/>
</dbReference>
<dbReference type="InterPro" id="IPR000843">
    <property type="entry name" value="HTH_LacI"/>
</dbReference>
<protein>
    <submittedName>
        <fullName evidence="5">LacI family repressor for deo operon, udp, cdd, tsx, nupC, and nupG</fullName>
    </submittedName>
</protein>
<sequence>MSVSIKDIARISGVSTATVSRALSDPERVSEKARKAVMEAVQTHGYRVNSHARSLRRQRADAVLAVVPHLGNPFFSTILSGVEFELQQAGVDLLVADSRASDRGGRSVFAHLHASRVDGLICLDGNLPACAQQELSQPDVAERVVFACEWMPDANFPSVRSDNRAGGRLAVEHLLELGHRDFVFMAGPRENILTAERLAGVQEAMVKAGLSLPDDRIKGQDFTLEEGFAAAEWLAALSPRPTAVVCASDQIAIGLMAGLAQQGLSVPNDVSVVGFDDIAIAAYANPSLTTIRQDRIGLGRSAARMLLARIDGTAPEHKGLCTLPVTLMKRASTGAVPA</sequence>
<name>A0A2T0WU52_9RHOB</name>
<dbReference type="EMBL" id="PVTQ01000005">
    <property type="protein sequence ID" value="PRY90225.1"/>
    <property type="molecule type" value="Genomic_DNA"/>
</dbReference>
<dbReference type="InterPro" id="IPR046335">
    <property type="entry name" value="LacI/GalR-like_sensor"/>
</dbReference>
<keyword evidence="1" id="KW-0805">Transcription regulation</keyword>
<dbReference type="GO" id="GO:0000976">
    <property type="term" value="F:transcription cis-regulatory region binding"/>
    <property type="evidence" value="ECO:0007669"/>
    <property type="project" value="TreeGrafter"/>
</dbReference>
<keyword evidence="6" id="KW-1185">Reference proteome</keyword>
<proteinExistence type="predicted"/>
<evidence type="ECO:0000313" key="6">
    <source>
        <dbReference type="Proteomes" id="UP000238392"/>
    </source>
</evidence>
<keyword evidence="2" id="KW-0238">DNA-binding</keyword>
<organism evidence="5 6">
    <name type="scientific">Donghicola tyrosinivorans</name>
    <dbReference type="NCBI Taxonomy" id="1652492"/>
    <lineage>
        <taxon>Bacteria</taxon>
        <taxon>Pseudomonadati</taxon>
        <taxon>Pseudomonadota</taxon>
        <taxon>Alphaproteobacteria</taxon>
        <taxon>Rhodobacterales</taxon>
        <taxon>Roseobacteraceae</taxon>
        <taxon>Donghicola</taxon>
    </lineage>
</organism>
<evidence type="ECO:0000256" key="3">
    <source>
        <dbReference type="ARBA" id="ARBA00023163"/>
    </source>
</evidence>
<dbReference type="InterPro" id="IPR028082">
    <property type="entry name" value="Peripla_BP_I"/>
</dbReference>
<dbReference type="Gene3D" id="3.40.50.2300">
    <property type="match status" value="2"/>
</dbReference>
<dbReference type="SMART" id="SM00354">
    <property type="entry name" value="HTH_LACI"/>
    <property type="match status" value="1"/>
</dbReference>
<dbReference type="InterPro" id="IPR010982">
    <property type="entry name" value="Lambda_DNA-bd_dom_sf"/>
</dbReference>
<evidence type="ECO:0000313" key="5">
    <source>
        <dbReference type="EMBL" id="PRY90225.1"/>
    </source>
</evidence>
<dbReference type="PROSITE" id="PS00356">
    <property type="entry name" value="HTH_LACI_1"/>
    <property type="match status" value="1"/>
</dbReference>
<dbReference type="CDD" id="cd06284">
    <property type="entry name" value="PBP1_LacI-like"/>
    <property type="match status" value="1"/>
</dbReference>
<dbReference type="CDD" id="cd01392">
    <property type="entry name" value="HTH_LacI"/>
    <property type="match status" value="1"/>
</dbReference>
<dbReference type="Pfam" id="PF00356">
    <property type="entry name" value="LacI"/>
    <property type="match status" value="1"/>
</dbReference>
<gene>
    <name evidence="5" type="ORF">CLV74_105206</name>
</gene>
<dbReference type="Proteomes" id="UP000238392">
    <property type="component" value="Unassembled WGS sequence"/>
</dbReference>
<comment type="caution">
    <text evidence="5">The sequence shown here is derived from an EMBL/GenBank/DDBJ whole genome shotgun (WGS) entry which is preliminary data.</text>
</comment>